<evidence type="ECO:0000313" key="3">
    <source>
        <dbReference type="Proteomes" id="UP000321058"/>
    </source>
</evidence>
<comment type="caution">
    <text evidence="2">The sequence shown here is derived from an EMBL/GenBank/DDBJ whole genome shotgun (WGS) entry which is preliminary data.</text>
</comment>
<dbReference type="SUPFAM" id="SSF47598">
    <property type="entry name" value="Ribbon-helix-helix"/>
    <property type="match status" value="1"/>
</dbReference>
<dbReference type="PANTHER" id="PTHR36582">
    <property type="entry name" value="ANTITOXIN PARD"/>
    <property type="match status" value="1"/>
</dbReference>
<dbReference type="AlphaFoldDB" id="A0A512N7R7"/>
<accession>A0A512N7R7</accession>
<evidence type="ECO:0000313" key="2">
    <source>
        <dbReference type="EMBL" id="GEP54721.1"/>
    </source>
</evidence>
<dbReference type="GO" id="GO:0006355">
    <property type="term" value="P:regulation of DNA-templated transcription"/>
    <property type="evidence" value="ECO:0007669"/>
    <property type="project" value="InterPro"/>
</dbReference>
<proteinExistence type="inferred from homology"/>
<sequence>MMSTLNISLPDALMSFVDEQATKHGYATSGEYICELIRADQDRVVLRDRLLDGAASKTTAGVDDSYFDSLRSRVRHAR</sequence>
<dbReference type="InterPro" id="IPR022789">
    <property type="entry name" value="ParD"/>
</dbReference>
<protein>
    <submittedName>
        <fullName evidence="2">Addiction module antitoxin</fullName>
    </submittedName>
</protein>
<dbReference type="EMBL" id="BKAJ01000032">
    <property type="protein sequence ID" value="GEP54721.1"/>
    <property type="molecule type" value="Genomic_DNA"/>
</dbReference>
<reference evidence="2 3" key="1">
    <citation type="submission" date="2019-07" db="EMBL/GenBank/DDBJ databases">
        <title>Whole genome shotgun sequence of Reyranella soli NBRC 108950.</title>
        <authorList>
            <person name="Hosoyama A."/>
            <person name="Uohara A."/>
            <person name="Ohji S."/>
            <person name="Ichikawa N."/>
        </authorList>
    </citation>
    <scope>NUCLEOTIDE SEQUENCE [LARGE SCALE GENOMIC DNA]</scope>
    <source>
        <strain evidence="2 3">NBRC 108950</strain>
    </source>
</reference>
<comment type="similarity">
    <text evidence="1">Belongs to the ParD antitoxin family.</text>
</comment>
<name>A0A512N7R7_9HYPH</name>
<dbReference type="Proteomes" id="UP000321058">
    <property type="component" value="Unassembled WGS sequence"/>
</dbReference>
<organism evidence="2 3">
    <name type="scientific">Reyranella soli</name>
    <dbReference type="NCBI Taxonomy" id="1230389"/>
    <lineage>
        <taxon>Bacteria</taxon>
        <taxon>Pseudomonadati</taxon>
        <taxon>Pseudomonadota</taxon>
        <taxon>Alphaproteobacteria</taxon>
        <taxon>Hyphomicrobiales</taxon>
        <taxon>Reyranellaceae</taxon>
        <taxon>Reyranella</taxon>
    </lineage>
</organism>
<gene>
    <name evidence="2" type="ORF">RSO01_18870</name>
</gene>
<dbReference type="InterPro" id="IPR010985">
    <property type="entry name" value="Ribbon_hlx_hlx"/>
</dbReference>
<dbReference type="PANTHER" id="PTHR36582:SF2">
    <property type="entry name" value="ANTITOXIN PARD"/>
    <property type="match status" value="1"/>
</dbReference>
<evidence type="ECO:0000256" key="1">
    <source>
        <dbReference type="ARBA" id="ARBA00008580"/>
    </source>
</evidence>
<keyword evidence="3" id="KW-1185">Reference proteome</keyword>